<reference evidence="1" key="1">
    <citation type="submission" date="2021-05" db="EMBL/GenBank/DDBJ databases">
        <title>Comparative genomics of three Colletotrichum scovillei strains and genetic complementation revealed genes involved fungal growth and virulence on chili pepper.</title>
        <authorList>
            <person name="Hsieh D.-K."/>
            <person name="Chuang S.-C."/>
            <person name="Chen C.-Y."/>
            <person name="Chao Y.-T."/>
            <person name="Lu M.-Y.J."/>
            <person name="Lee M.-H."/>
            <person name="Shih M.-C."/>
        </authorList>
    </citation>
    <scope>NUCLEOTIDE SEQUENCE</scope>
    <source>
        <strain evidence="1">Coll-153</strain>
    </source>
</reference>
<proteinExistence type="predicted"/>
<evidence type="ECO:0000313" key="1">
    <source>
        <dbReference type="EMBL" id="KAG7047861.1"/>
    </source>
</evidence>
<dbReference type="Proteomes" id="UP000699042">
    <property type="component" value="Unassembled WGS sequence"/>
</dbReference>
<sequence>MRISCEAIIITTIVIVTRDGQPRSPTTSQSRSARLGMAGYRGTLLHASSFPCFIRAHSN</sequence>
<dbReference type="EMBL" id="JAESDN010000007">
    <property type="protein sequence ID" value="KAG7047861.1"/>
    <property type="molecule type" value="Genomic_DNA"/>
</dbReference>
<organism evidence="1 2">
    <name type="scientific">Colletotrichum scovillei</name>
    <dbReference type="NCBI Taxonomy" id="1209932"/>
    <lineage>
        <taxon>Eukaryota</taxon>
        <taxon>Fungi</taxon>
        <taxon>Dikarya</taxon>
        <taxon>Ascomycota</taxon>
        <taxon>Pezizomycotina</taxon>
        <taxon>Sordariomycetes</taxon>
        <taxon>Hypocreomycetidae</taxon>
        <taxon>Glomerellales</taxon>
        <taxon>Glomerellaceae</taxon>
        <taxon>Colletotrichum</taxon>
        <taxon>Colletotrichum acutatum species complex</taxon>
    </lineage>
</organism>
<accession>A0A9P7UB19</accession>
<comment type="caution">
    <text evidence="1">The sequence shown here is derived from an EMBL/GenBank/DDBJ whole genome shotgun (WGS) entry which is preliminary data.</text>
</comment>
<evidence type="ECO:0000313" key="2">
    <source>
        <dbReference type="Proteomes" id="UP000699042"/>
    </source>
</evidence>
<gene>
    <name evidence="1" type="ORF">JMJ77_011199</name>
</gene>
<dbReference type="AlphaFoldDB" id="A0A9P7UB19"/>
<name>A0A9P7UB19_9PEZI</name>
<protein>
    <submittedName>
        <fullName evidence="1">Uncharacterized protein</fullName>
    </submittedName>
</protein>
<keyword evidence="2" id="KW-1185">Reference proteome</keyword>